<feature type="domain" description="Membrane insertase YidC/Oxa/ALB C-terminal" evidence="11">
    <location>
        <begin position="33"/>
        <end position="233"/>
    </location>
</feature>
<evidence type="ECO:0000256" key="2">
    <source>
        <dbReference type="ARBA" id="ARBA00022448"/>
    </source>
</evidence>
<keyword evidence="3" id="KW-1003">Cell membrane</keyword>
<dbReference type="AlphaFoldDB" id="A0A1G2R434"/>
<dbReference type="GO" id="GO:0051205">
    <property type="term" value="P:protein insertion into membrane"/>
    <property type="evidence" value="ECO:0007669"/>
    <property type="project" value="TreeGrafter"/>
</dbReference>
<comment type="subcellular location">
    <subcellularLocation>
        <location evidence="1">Cell membrane</location>
        <topology evidence="1">Multi-pass membrane protein</topology>
    </subcellularLocation>
    <subcellularLocation>
        <location evidence="9">Membrane</location>
        <topology evidence="9">Multi-pass membrane protein</topology>
    </subcellularLocation>
</comment>
<dbReference type="NCBIfam" id="TIGR03592">
    <property type="entry name" value="yidC_oxa1_cterm"/>
    <property type="match status" value="1"/>
</dbReference>
<evidence type="ECO:0000256" key="5">
    <source>
        <dbReference type="ARBA" id="ARBA00022927"/>
    </source>
</evidence>
<dbReference type="Proteomes" id="UP000176901">
    <property type="component" value="Unassembled WGS sequence"/>
</dbReference>
<reference evidence="12 13" key="1">
    <citation type="journal article" date="2016" name="Nat. Commun.">
        <title>Thousands of microbial genomes shed light on interconnected biogeochemical processes in an aquifer system.</title>
        <authorList>
            <person name="Anantharaman K."/>
            <person name="Brown C.T."/>
            <person name="Hug L.A."/>
            <person name="Sharon I."/>
            <person name="Castelle C.J."/>
            <person name="Probst A.J."/>
            <person name="Thomas B.C."/>
            <person name="Singh A."/>
            <person name="Wilkins M.J."/>
            <person name="Karaoz U."/>
            <person name="Brodie E.L."/>
            <person name="Williams K.H."/>
            <person name="Hubbard S.S."/>
            <person name="Banfield J.F."/>
        </authorList>
    </citation>
    <scope>NUCLEOTIDE SEQUENCE [LARGE SCALE GENOMIC DNA]</scope>
</reference>
<name>A0A1G2R434_9BACT</name>
<dbReference type="GO" id="GO:0032977">
    <property type="term" value="F:membrane insertase activity"/>
    <property type="evidence" value="ECO:0007669"/>
    <property type="project" value="InterPro"/>
</dbReference>
<dbReference type="PANTHER" id="PTHR12428:SF65">
    <property type="entry name" value="CYTOCHROME C OXIDASE ASSEMBLY PROTEIN COX18, MITOCHONDRIAL"/>
    <property type="match status" value="1"/>
</dbReference>
<keyword evidence="4 9" id="KW-0812">Transmembrane</keyword>
<keyword evidence="7 10" id="KW-0472">Membrane</keyword>
<evidence type="ECO:0000256" key="4">
    <source>
        <dbReference type="ARBA" id="ARBA00022692"/>
    </source>
</evidence>
<evidence type="ECO:0000256" key="6">
    <source>
        <dbReference type="ARBA" id="ARBA00022989"/>
    </source>
</evidence>
<feature type="transmembrane region" description="Helical" evidence="10">
    <location>
        <begin position="98"/>
        <end position="118"/>
    </location>
</feature>
<evidence type="ECO:0000256" key="7">
    <source>
        <dbReference type="ARBA" id="ARBA00023136"/>
    </source>
</evidence>
<dbReference type="Pfam" id="PF02096">
    <property type="entry name" value="60KD_IMP"/>
    <property type="match status" value="1"/>
</dbReference>
<evidence type="ECO:0000256" key="3">
    <source>
        <dbReference type="ARBA" id="ARBA00022475"/>
    </source>
</evidence>
<feature type="transmembrane region" description="Helical" evidence="10">
    <location>
        <begin position="193"/>
        <end position="218"/>
    </location>
</feature>
<evidence type="ECO:0000256" key="9">
    <source>
        <dbReference type="RuleBase" id="RU003945"/>
    </source>
</evidence>
<keyword evidence="6 10" id="KW-1133">Transmembrane helix</keyword>
<feature type="transmembrane region" description="Helical" evidence="10">
    <location>
        <begin position="7"/>
        <end position="26"/>
    </location>
</feature>
<comment type="similarity">
    <text evidence="9">Belongs to the OXA1/ALB3/YidC family.</text>
</comment>
<keyword evidence="2" id="KW-0813">Transport</keyword>
<sequence length="245" mass="27924">MQFLASLYTAVFYQPIFNVLILLYNVIPGKDLGVSIILLTALFRFVMLPLSMKAAITQKKFTELQPRVKEIQEKFKTNKDQQARELLSLYQKEKVNPFAGILPLLIQIPILLALFQVFGKGLQAEQISNLYWFVQNPVHLNPLFLGFLDLQARSLWIGVVAAVFQFIQSKQMMPKPSLTAPRKNDFASSMQNSMVYFSPLLTLLILPQLPAAVGLYWITTSVFSIWQQGYINRKSEARSTKSETT</sequence>
<dbReference type="PANTHER" id="PTHR12428">
    <property type="entry name" value="OXA1"/>
    <property type="match status" value="1"/>
</dbReference>
<comment type="caution">
    <text evidence="12">The sequence shown here is derived from an EMBL/GenBank/DDBJ whole genome shotgun (WGS) entry which is preliminary data.</text>
</comment>
<keyword evidence="8" id="KW-0143">Chaperone</keyword>
<gene>
    <name evidence="12" type="ORF">A3C82_01185</name>
</gene>
<dbReference type="EMBL" id="MHTW01000011">
    <property type="protein sequence ID" value="OHA67487.1"/>
    <property type="molecule type" value="Genomic_DNA"/>
</dbReference>
<evidence type="ECO:0000313" key="12">
    <source>
        <dbReference type="EMBL" id="OHA67487.1"/>
    </source>
</evidence>
<dbReference type="GO" id="GO:0015031">
    <property type="term" value="P:protein transport"/>
    <property type="evidence" value="ECO:0007669"/>
    <property type="project" value="UniProtKB-KW"/>
</dbReference>
<evidence type="ECO:0000259" key="11">
    <source>
        <dbReference type="Pfam" id="PF02096"/>
    </source>
</evidence>
<dbReference type="CDD" id="cd20070">
    <property type="entry name" value="5TM_YidC_Alb3"/>
    <property type="match status" value="1"/>
</dbReference>
<protein>
    <recommendedName>
        <fullName evidence="11">Membrane insertase YidC/Oxa/ALB C-terminal domain-containing protein</fullName>
    </recommendedName>
</protein>
<dbReference type="InterPro" id="IPR047196">
    <property type="entry name" value="YidC_ALB_C"/>
</dbReference>
<evidence type="ECO:0000256" key="1">
    <source>
        <dbReference type="ARBA" id="ARBA00004651"/>
    </source>
</evidence>
<dbReference type="STRING" id="1802451.A3C82_01185"/>
<dbReference type="InterPro" id="IPR028055">
    <property type="entry name" value="YidC/Oxa/ALB_C"/>
</dbReference>
<dbReference type="InterPro" id="IPR001708">
    <property type="entry name" value="YidC/ALB3/OXA1/COX18"/>
</dbReference>
<keyword evidence="5" id="KW-0653">Protein transport</keyword>
<accession>A0A1G2R434</accession>
<feature type="transmembrane region" description="Helical" evidence="10">
    <location>
        <begin position="32"/>
        <end position="50"/>
    </location>
</feature>
<dbReference type="GO" id="GO:0005886">
    <property type="term" value="C:plasma membrane"/>
    <property type="evidence" value="ECO:0007669"/>
    <property type="project" value="UniProtKB-SubCell"/>
</dbReference>
<evidence type="ECO:0000256" key="10">
    <source>
        <dbReference type="SAM" id="Phobius"/>
    </source>
</evidence>
<evidence type="ECO:0000256" key="8">
    <source>
        <dbReference type="ARBA" id="ARBA00023186"/>
    </source>
</evidence>
<evidence type="ECO:0000313" key="13">
    <source>
        <dbReference type="Proteomes" id="UP000176901"/>
    </source>
</evidence>
<organism evidence="12 13">
    <name type="scientific">Candidatus Wildermuthbacteria bacterium RIFCSPHIGHO2_02_FULL_47_12</name>
    <dbReference type="NCBI Taxonomy" id="1802451"/>
    <lineage>
        <taxon>Bacteria</taxon>
        <taxon>Candidatus Wildermuthiibacteriota</taxon>
    </lineage>
</organism>
<proteinExistence type="inferred from homology"/>